<dbReference type="GO" id="GO:0071949">
    <property type="term" value="F:FAD binding"/>
    <property type="evidence" value="ECO:0007669"/>
    <property type="project" value="TreeGrafter"/>
</dbReference>
<evidence type="ECO:0000256" key="4">
    <source>
        <dbReference type="ARBA" id="ARBA00022630"/>
    </source>
</evidence>
<dbReference type="GO" id="GO:0035999">
    <property type="term" value="P:tetrahydrofolate interconversion"/>
    <property type="evidence" value="ECO:0007669"/>
    <property type="project" value="UniProtKB-UniPathway"/>
</dbReference>
<name>A0A2A2L8H4_9BILA</name>
<evidence type="ECO:0000256" key="6">
    <source>
        <dbReference type="ARBA" id="ARBA00023002"/>
    </source>
</evidence>
<keyword evidence="6" id="KW-0560">Oxidoreductase</keyword>
<dbReference type="InterPro" id="IPR053806">
    <property type="entry name" value="MTHFR_C"/>
</dbReference>
<accession>A0A2A2L8H4</accession>
<sequence length="671" mass="76423">MTNAKDLAQGKPKPMNGDALKKIDSLSAIPYIGSETLQSAPSPRVSTDHDSLVQRDYVALHEKINRRIKDGVPFFSLEFFPPKTANGVANFFTRLDRYNEGGPLFVDITWHMGSNPANMAKETSSSSIAAGCLNYCRVDTMLHMTCAQYTKEETIRHLEQCKSVGLRSILALRGDLPPVTEEDQKPVYKYRALDMIRWVRAEFGNYFTIACSGYPLGHPEAPSYTADLQYLKAKVDAGAQFIITQLFFEAEVFEKFVRDCREIGITVPIIPGIMPIMGYESIRRIAALSQLTIPDWILKDLEEIKNDDDAVGRYGTVKAVEMCRRILKNGSASSIHLYTMNREGFCREILQELGLWQKRPGRTLPWEPHGPNHPTRCKEDVRPIFWSARPKSYIYRTRDWDEFPNGRWGNSSSPAFGDLQDYYLFYLKTPANKDGQLKMYGETLKNFDDVKKVFVHYISQETNESGVKVTCLPWAEQESGIAPETSLIKDQLLWCNENGILTVNSQPSVNGAPSADPLVGWGKPGGFCYQKAYLECFINEKHVNALMEIIGEYDPRINYHFINRDGSVDKMNYEKTTPIAVTWGVFPGAEIAQPTIVDPIAFRYWKDEAYDMWLKNWAWLYPKDSPSRAVIQEIHDKYYLLTLVDNDFPKPSILFEVLHRAVEIANKKEGK</sequence>
<evidence type="ECO:0000256" key="1">
    <source>
        <dbReference type="ARBA" id="ARBA00001974"/>
    </source>
</evidence>
<feature type="domain" description="MTHFR SAM-binding regulatory" evidence="10">
    <location>
        <begin position="362"/>
        <end position="664"/>
    </location>
</feature>
<dbReference type="CDD" id="cd00537">
    <property type="entry name" value="MTHFR"/>
    <property type="match status" value="1"/>
</dbReference>
<dbReference type="Gene3D" id="3.20.20.220">
    <property type="match status" value="1"/>
</dbReference>
<dbReference type="FunFam" id="3.20.20.220:FF:000018">
    <property type="entry name" value="Methylenetetrahydrofolate reductase"/>
    <property type="match status" value="1"/>
</dbReference>
<dbReference type="STRING" id="2018661.A0A2A2L8H4"/>
<dbReference type="AlphaFoldDB" id="A0A2A2L8H4"/>
<gene>
    <name evidence="11" type="ORF">WR25_26686</name>
</gene>
<dbReference type="GO" id="GO:0005829">
    <property type="term" value="C:cytosol"/>
    <property type="evidence" value="ECO:0007669"/>
    <property type="project" value="TreeGrafter"/>
</dbReference>
<evidence type="ECO:0000256" key="5">
    <source>
        <dbReference type="ARBA" id="ARBA00022827"/>
    </source>
</evidence>
<evidence type="ECO:0000313" key="12">
    <source>
        <dbReference type="Proteomes" id="UP000218231"/>
    </source>
</evidence>
<comment type="similarity">
    <text evidence="3">Belongs to the methylenetetrahydrofolate reductase family.</text>
</comment>
<dbReference type="InterPro" id="IPR029041">
    <property type="entry name" value="FAD-linked_oxidoreductase-like"/>
</dbReference>
<dbReference type="UniPathway" id="UPA00193"/>
<dbReference type="PANTHER" id="PTHR45754:SF3">
    <property type="entry name" value="METHYLENETETRAHYDROFOLATE REDUCTASE (NADPH)"/>
    <property type="match status" value="1"/>
</dbReference>
<evidence type="ECO:0000313" key="11">
    <source>
        <dbReference type="EMBL" id="PAV82566.1"/>
    </source>
</evidence>
<organism evidence="11 12">
    <name type="scientific">Diploscapter pachys</name>
    <dbReference type="NCBI Taxonomy" id="2018661"/>
    <lineage>
        <taxon>Eukaryota</taxon>
        <taxon>Metazoa</taxon>
        <taxon>Ecdysozoa</taxon>
        <taxon>Nematoda</taxon>
        <taxon>Chromadorea</taxon>
        <taxon>Rhabditida</taxon>
        <taxon>Rhabditina</taxon>
        <taxon>Rhabditomorpha</taxon>
        <taxon>Rhabditoidea</taxon>
        <taxon>Rhabditidae</taxon>
        <taxon>Diploscapter</taxon>
    </lineage>
</organism>
<dbReference type="SUPFAM" id="SSF51730">
    <property type="entry name" value="FAD-linked oxidoreductase"/>
    <property type="match status" value="1"/>
</dbReference>
<dbReference type="EMBL" id="LIAE01007040">
    <property type="protein sequence ID" value="PAV82566.1"/>
    <property type="molecule type" value="Genomic_DNA"/>
</dbReference>
<dbReference type="EC" id="1.5.1.53" evidence="7"/>
<dbReference type="GO" id="GO:0106313">
    <property type="term" value="F:methylenetetrahydrofolate reductase (NADPH) activity"/>
    <property type="evidence" value="ECO:0007669"/>
    <property type="project" value="UniProtKB-EC"/>
</dbReference>
<comment type="pathway">
    <text evidence="2 9">One-carbon metabolism; tetrahydrofolate interconversion.</text>
</comment>
<evidence type="ECO:0000256" key="2">
    <source>
        <dbReference type="ARBA" id="ARBA00004777"/>
    </source>
</evidence>
<reference evidence="11 12" key="1">
    <citation type="journal article" date="2017" name="Curr. Biol.">
        <title>Genome architecture and evolution of a unichromosomal asexual nematode.</title>
        <authorList>
            <person name="Fradin H."/>
            <person name="Zegar C."/>
            <person name="Gutwein M."/>
            <person name="Lucas J."/>
            <person name="Kovtun M."/>
            <person name="Corcoran D."/>
            <person name="Baugh L.R."/>
            <person name="Kiontke K."/>
            <person name="Gunsalus K."/>
            <person name="Fitch D.H."/>
            <person name="Piano F."/>
        </authorList>
    </citation>
    <scope>NUCLEOTIDE SEQUENCE [LARGE SCALE GENOMIC DNA]</scope>
    <source>
        <strain evidence="11">PF1309</strain>
    </source>
</reference>
<evidence type="ECO:0000256" key="7">
    <source>
        <dbReference type="ARBA" id="ARBA00034530"/>
    </source>
</evidence>
<dbReference type="Pfam" id="PF21895">
    <property type="entry name" value="MTHFR_C"/>
    <property type="match status" value="1"/>
</dbReference>
<keyword evidence="4" id="KW-0285">Flavoprotein</keyword>
<comment type="caution">
    <text evidence="11">The sequence shown here is derived from an EMBL/GenBank/DDBJ whole genome shotgun (WGS) entry which is preliminary data.</text>
</comment>
<dbReference type="InterPro" id="IPR004621">
    <property type="entry name" value="Fadh2_euk"/>
</dbReference>
<keyword evidence="5" id="KW-0274">FAD</keyword>
<comment type="catalytic activity">
    <reaction evidence="8">
        <text>(6S)-5-methyl-5,6,7,8-tetrahydrofolate + NADP(+) = (6R)-5,10-methylene-5,6,7,8-tetrahydrofolate + NADPH + H(+)</text>
        <dbReference type="Rhea" id="RHEA:19817"/>
        <dbReference type="ChEBI" id="CHEBI:15378"/>
        <dbReference type="ChEBI" id="CHEBI:15636"/>
        <dbReference type="ChEBI" id="CHEBI:18608"/>
        <dbReference type="ChEBI" id="CHEBI:57783"/>
        <dbReference type="ChEBI" id="CHEBI:58349"/>
        <dbReference type="EC" id="1.5.1.53"/>
    </reaction>
    <physiologicalReaction direction="right-to-left" evidence="8">
        <dbReference type="Rhea" id="RHEA:19819"/>
    </physiologicalReaction>
</comment>
<proteinExistence type="inferred from homology"/>
<evidence type="ECO:0000256" key="3">
    <source>
        <dbReference type="ARBA" id="ARBA00006743"/>
    </source>
</evidence>
<evidence type="ECO:0000256" key="9">
    <source>
        <dbReference type="RuleBase" id="RU004254"/>
    </source>
</evidence>
<evidence type="ECO:0000259" key="10">
    <source>
        <dbReference type="Pfam" id="PF21895"/>
    </source>
</evidence>
<protein>
    <recommendedName>
        <fullName evidence="7">methylenetetrahydrofolate reductase (NADPH)</fullName>
        <ecNumber evidence="7">1.5.1.53</ecNumber>
    </recommendedName>
</protein>
<comment type="cofactor">
    <cofactor evidence="1">
        <name>FAD</name>
        <dbReference type="ChEBI" id="CHEBI:57692"/>
    </cofactor>
</comment>
<dbReference type="Pfam" id="PF02219">
    <property type="entry name" value="MTHFR"/>
    <property type="match status" value="1"/>
</dbReference>
<dbReference type="PANTHER" id="PTHR45754">
    <property type="entry name" value="METHYLENETETRAHYDROFOLATE REDUCTASE"/>
    <property type="match status" value="1"/>
</dbReference>
<dbReference type="NCBIfam" id="TIGR00677">
    <property type="entry name" value="fadh2_euk"/>
    <property type="match status" value="1"/>
</dbReference>
<dbReference type="Proteomes" id="UP000218231">
    <property type="component" value="Unassembled WGS sequence"/>
</dbReference>
<keyword evidence="12" id="KW-1185">Reference proteome</keyword>
<dbReference type="OrthoDB" id="16284at2759"/>
<evidence type="ECO:0000256" key="8">
    <source>
        <dbReference type="ARBA" id="ARBA00047751"/>
    </source>
</evidence>
<dbReference type="GO" id="GO:0009086">
    <property type="term" value="P:methionine biosynthetic process"/>
    <property type="evidence" value="ECO:0007669"/>
    <property type="project" value="TreeGrafter"/>
</dbReference>
<dbReference type="InterPro" id="IPR003171">
    <property type="entry name" value="Mehydrof_redctse-like"/>
</dbReference>